<proteinExistence type="predicted"/>
<accession>A0ABX0T7Z1</accession>
<keyword evidence="1" id="KW-0732">Signal</keyword>
<evidence type="ECO:0000313" key="2">
    <source>
        <dbReference type="EMBL" id="NII40269.1"/>
    </source>
</evidence>
<dbReference type="Proteomes" id="UP001318300">
    <property type="component" value="Unassembled WGS sequence"/>
</dbReference>
<reference evidence="2 3" key="1">
    <citation type="submission" date="2020-03" db="EMBL/GenBank/DDBJ databases">
        <title>Above-ground endophytic microbial communities from plants in different locations in the United States.</title>
        <authorList>
            <person name="Frank C."/>
        </authorList>
    </citation>
    <scope>NUCLEOTIDE SEQUENCE [LARGE SCALE GENOMIC DNA]</scope>
    <source>
        <strain evidence="2 3">WW7</strain>
    </source>
</reference>
<comment type="caution">
    <text evidence="2">The sequence shown here is derived from an EMBL/GenBank/DDBJ whole genome shotgun (WGS) entry which is preliminary data.</text>
</comment>
<keyword evidence="3" id="KW-1185">Reference proteome</keyword>
<name>A0ABX0T7Z1_9MICO</name>
<sequence>MKAIQFVIIYQKAQRCALSGGGIILRISSKLAAAVVFSTVAAGVAVAAPATANTAVDSTTVTMPMTVVGYDAKVAEAHGYKIETDADGVQRSVPITEAAKKQAMKDAAATQVSKPGGVSVKNIVRGNCGSSSLNIVRYSNGVRIATSYSVKATSIQHTWNVDGSTLTKTFSNGFSGLNNKPTWSATHDVAISGNASAHATVRAGSSALLVNGEVCAAGAPTDAY</sequence>
<dbReference type="EMBL" id="JAAOYO010000002">
    <property type="protein sequence ID" value="NII40269.1"/>
    <property type="molecule type" value="Genomic_DNA"/>
</dbReference>
<evidence type="ECO:0000313" key="3">
    <source>
        <dbReference type="Proteomes" id="UP001318300"/>
    </source>
</evidence>
<gene>
    <name evidence="2" type="ORF">E9228_000905</name>
</gene>
<organism evidence="2 3">
    <name type="scientific">Curtobacterium salicis</name>
    <dbReference type="NCBI Taxonomy" id="1779862"/>
    <lineage>
        <taxon>Bacteria</taxon>
        <taxon>Bacillati</taxon>
        <taxon>Actinomycetota</taxon>
        <taxon>Actinomycetes</taxon>
        <taxon>Micrococcales</taxon>
        <taxon>Microbacteriaceae</taxon>
        <taxon>Curtobacterium</taxon>
    </lineage>
</organism>
<feature type="signal peptide" evidence="1">
    <location>
        <begin position="1"/>
        <end position="47"/>
    </location>
</feature>
<feature type="chain" id="PRO_5046560937" evidence="1">
    <location>
        <begin position="48"/>
        <end position="224"/>
    </location>
</feature>
<dbReference type="RefSeq" id="WP_166779441.1">
    <property type="nucleotide sequence ID" value="NZ_JAAOYO010000002.1"/>
</dbReference>
<protein>
    <submittedName>
        <fullName evidence="2">Uncharacterized protein</fullName>
    </submittedName>
</protein>
<evidence type="ECO:0000256" key="1">
    <source>
        <dbReference type="SAM" id="SignalP"/>
    </source>
</evidence>